<name>A0A4C1SQ99_EUMVA</name>
<accession>A0A4C1SQ99</accession>
<protein>
    <submittedName>
        <fullName evidence="2">Retrovirus-related Pol polyprotein from transposon TNT 1-94</fullName>
    </submittedName>
</protein>
<reference evidence="2 3" key="1">
    <citation type="journal article" date="2019" name="Commun. Biol.">
        <title>The bagworm genome reveals a unique fibroin gene that provides high tensile strength.</title>
        <authorList>
            <person name="Kono N."/>
            <person name="Nakamura H."/>
            <person name="Ohtoshi R."/>
            <person name="Tomita M."/>
            <person name="Numata K."/>
            <person name="Arakawa K."/>
        </authorList>
    </citation>
    <scope>NUCLEOTIDE SEQUENCE [LARGE SCALE GENOMIC DNA]</scope>
</reference>
<evidence type="ECO:0000313" key="3">
    <source>
        <dbReference type="Proteomes" id="UP000299102"/>
    </source>
</evidence>
<evidence type="ECO:0000313" key="2">
    <source>
        <dbReference type="EMBL" id="GBP03231.1"/>
    </source>
</evidence>
<dbReference type="InterPro" id="IPR013103">
    <property type="entry name" value="RVT_2"/>
</dbReference>
<dbReference type="OrthoDB" id="413361at2759"/>
<feature type="domain" description="Reverse transcriptase Ty1/copia-type" evidence="1">
    <location>
        <begin position="11"/>
        <end position="117"/>
    </location>
</feature>
<comment type="caution">
    <text evidence="2">The sequence shown here is derived from an EMBL/GenBank/DDBJ whole genome shotgun (WGS) entry which is preliminary data.</text>
</comment>
<dbReference type="Proteomes" id="UP000299102">
    <property type="component" value="Unassembled WGS sequence"/>
</dbReference>
<feature type="domain" description="Reverse transcriptase Ty1/copia-type" evidence="1">
    <location>
        <begin position="121"/>
        <end position="178"/>
    </location>
</feature>
<sequence length="193" mass="21901">MDEEYNSLLNNNTWSLKNLPSDRKVLPSKSVYKTKTDQCGNIVRFKARLVIKGYAQKKGTGYEKVFSTVEKYSTIRHLISLGARLGLETDQLDAVSAFLQRDIDVEIYMTQPELYEQGPQNRLMQYLEMKDLGKATQCVGLNVTRDGDSIIIDQEKYIKDVLDRFGMSDCKPCKTPVEVGQKFPQGADGKETD</sequence>
<evidence type="ECO:0000259" key="1">
    <source>
        <dbReference type="Pfam" id="PF07727"/>
    </source>
</evidence>
<dbReference type="EMBL" id="BGZK01000009">
    <property type="protein sequence ID" value="GBP03231.1"/>
    <property type="molecule type" value="Genomic_DNA"/>
</dbReference>
<dbReference type="AlphaFoldDB" id="A0A4C1SQ99"/>
<dbReference type="STRING" id="151549.A0A4C1SQ99"/>
<organism evidence="2 3">
    <name type="scientific">Eumeta variegata</name>
    <name type="common">Bagworm moth</name>
    <name type="synonym">Eumeta japonica</name>
    <dbReference type="NCBI Taxonomy" id="151549"/>
    <lineage>
        <taxon>Eukaryota</taxon>
        <taxon>Metazoa</taxon>
        <taxon>Ecdysozoa</taxon>
        <taxon>Arthropoda</taxon>
        <taxon>Hexapoda</taxon>
        <taxon>Insecta</taxon>
        <taxon>Pterygota</taxon>
        <taxon>Neoptera</taxon>
        <taxon>Endopterygota</taxon>
        <taxon>Lepidoptera</taxon>
        <taxon>Glossata</taxon>
        <taxon>Ditrysia</taxon>
        <taxon>Tineoidea</taxon>
        <taxon>Psychidae</taxon>
        <taxon>Oiketicinae</taxon>
        <taxon>Eumeta</taxon>
    </lineage>
</organism>
<keyword evidence="3" id="KW-1185">Reference proteome</keyword>
<dbReference type="Pfam" id="PF07727">
    <property type="entry name" value="RVT_2"/>
    <property type="match status" value="2"/>
</dbReference>
<proteinExistence type="predicted"/>
<gene>
    <name evidence="2" type="ORF">EVAR_2657_1</name>
</gene>